<name>A0A1G6LQN0_9BACL</name>
<evidence type="ECO:0000256" key="1">
    <source>
        <dbReference type="ARBA" id="ARBA00008655"/>
    </source>
</evidence>
<dbReference type="Pfam" id="PF01553">
    <property type="entry name" value="Acyltransferase"/>
    <property type="match status" value="1"/>
</dbReference>
<dbReference type="Proteomes" id="UP000199387">
    <property type="component" value="Unassembled WGS sequence"/>
</dbReference>
<dbReference type="GO" id="GO:0003841">
    <property type="term" value="F:1-acylglycerol-3-phosphate O-acyltransferase activity"/>
    <property type="evidence" value="ECO:0007669"/>
    <property type="project" value="UniProtKB-UniRule"/>
</dbReference>
<feature type="domain" description="Phospholipid/glycerol acyltransferase" evidence="5">
    <location>
        <begin position="34"/>
        <end position="146"/>
    </location>
</feature>
<dbReference type="CDD" id="cd07989">
    <property type="entry name" value="LPLAT_AGPAT-like"/>
    <property type="match status" value="1"/>
</dbReference>
<sequence length="197" mass="22153">MLYRMFRFGFRLLFRLVYRWEIRGAEHVPSEGAVVVCCNHINNLDPPLLGSALERPIRFMAKEELFKIPVLSFLIRRFGAFPVNRGAADKRAVKQALTFLKQGEVLGVFPEGTRSRTGELGAGHTGAAFIALKGKAQVVPAAVIGPYRPFRSVRIVFGPPLDLTGYRDQKWTSQSLRKVTDRIMNEIGTLRAENHSK</sequence>
<dbReference type="NCBIfam" id="TIGR00530">
    <property type="entry name" value="AGP_acyltrn"/>
    <property type="match status" value="1"/>
</dbReference>
<dbReference type="PANTHER" id="PTHR10434">
    <property type="entry name" value="1-ACYL-SN-GLYCEROL-3-PHOSPHATE ACYLTRANSFERASE"/>
    <property type="match status" value="1"/>
</dbReference>
<keyword evidence="4" id="KW-0594">Phospholipid biosynthesis</keyword>
<dbReference type="SMART" id="SM00563">
    <property type="entry name" value="PlsC"/>
    <property type="match status" value="1"/>
</dbReference>
<keyword evidence="3 4" id="KW-0012">Acyltransferase</keyword>
<comment type="catalytic activity">
    <reaction evidence="4">
        <text>a 1-acyl-sn-glycero-3-phosphate + an acyl-CoA = a 1,2-diacyl-sn-glycero-3-phosphate + CoA</text>
        <dbReference type="Rhea" id="RHEA:19709"/>
        <dbReference type="ChEBI" id="CHEBI:57287"/>
        <dbReference type="ChEBI" id="CHEBI:57970"/>
        <dbReference type="ChEBI" id="CHEBI:58342"/>
        <dbReference type="ChEBI" id="CHEBI:58608"/>
        <dbReference type="EC" id="2.3.1.51"/>
    </reaction>
</comment>
<dbReference type="GO" id="GO:0006654">
    <property type="term" value="P:phosphatidic acid biosynthetic process"/>
    <property type="evidence" value="ECO:0007669"/>
    <property type="project" value="TreeGrafter"/>
</dbReference>
<comment type="similarity">
    <text evidence="1 4">Belongs to the 1-acyl-sn-glycerol-3-phosphate acyltransferase family.</text>
</comment>
<keyword evidence="4" id="KW-1208">Phospholipid metabolism</keyword>
<keyword evidence="7" id="KW-1185">Reference proteome</keyword>
<dbReference type="STRING" id="1236220.SAMN04488112_10878"/>
<proteinExistence type="inferred from homology"/>
<dbReference type="OrthoDB" id="9803035at2"/>
<keyword evidence="4" id="KW-0444">Lipid biosynthesis</keyword>
<comment type="domain">
    <text evidence="4">The HXXXXD motif is essential for acyltransferase activity and may constitute the binding site for the phosphate moiety of the glycerol-3-phosphate.</text>
</comment>
<dbReference type="InterPro" id="IPR002123">
    <property type="entry name" value="Plipid/glycerol_acylTrfase"/>
</dbReference>
<organism evidence="6 7">
    <name type="scientific">Melghirimyces thermohalophilus</name>
    <dbReference type="NCBI Taxonomy" id="1236220"/>
    <lineage>
        <taxon>Bacteria</taxon>
        <taxon>Bacillati</taxon>
        <taxon>Bacillota</taxon>
        <taxon>Bacilli</taxon>
        <taxon>Bacillales</taxon>
        <taxon>Thermoactinomycetaceae</taxon>
        <taxon>Melghirimyces</taxon>
    </lineage>
</organism>
<dbReference type="SUPFAM" id="SSF69593">
    <property type="entry name" value="Glycerol-3-phosphate (1)-acyltransferase"/>
    <property type="match status" value="1"/>
</dbReference>
<reference evidence="6 7" key="1">
    <citation type="submission" date="2016-10" db="EMBL/GenBank/DDBJ databases">
        <authorList>
            <person name="de Groot N.N."/>
        </authorList>
    </citation>
    <scope>NUCLEOTIDE SEQUENCE [LARGE SCALE GENOMIC DNA]</scope>
    <source>
        <strain evidence="6 7">DSM 45514</strain>
    </source>
</reference>
<dbReference type="GO" id="GO:0016020">
    <property type="term" value="C:membrane"/>
    <property type="evidence" value="ECO:0007669"/>
    <property type="project" value="InterPro"/>
</dbReference>
<dbReference type="RefSeq" id="WP_091568469.1">
    <property type="nucleotide sequence ID" value="NZ_FMZA01000008.1"/>
</dbReference>
<dbReference type="PANTHER" id="PTHR10434:SF11">
    <property type="entry name" value="1-ACYL-SN-GLYCEROL-3-PHOSPHATE ACYLTRANSFERASE"/>
    <property type="match status" value="1"/>
</dbReference>
<evidence type="ECO:0000313" key="7">
    <source>
        <dbReference type="Proteomes" id="UP000199387"/>
    </source>
</evidence>
<dbReference type="EC" id="2.3.1.51" evidence="4"/>
<evidence type="ECO:0000256" key="4">
    <source>
        <dbReference type="RuleBase" id="RU361267"/>
    </source>
</evidence>
<accession>A0A1G6LQN0</accession>
<gene>
    <name evidence="6" type="ORF">SAMN04488112_10878</name>
</gene>
<protein>
    <recommendedName>
        <fullName evidence="4">1-acyl-sn-glycerol-3-phosphate acyltransferase</fullName>
        <ecNumber evidence="4">2.3.1.51</ecNumber>
    </recommendedName>
</protein>
<keyword evidence="4" id="KW-0443">Lipid metabolism</keyword>
<evidence type="ECO:0000313" key="6">
    <source>
        <dbReference type="EMBL" id="SDC45414.1"/>
    </source>
</evidence>
<dbReference type="InterPro" id="IPR004552">
    <property type="entry name" value="AGP_acyltrans"/>
</dbReference>
<keyword evidence="2 4" id="KW-0808">Transferase</keyword>
<evidence type="ECO:0000259" key="5">
    <source>
        <dbReference type="SMART" id="SM00563"/>
    </source>
</evidence>
<dbReference type="AlphaFoldDB" id="A0A1G6LQN0"/>
<dbReference type="EMBL" id="FMZA01000008">
    <property type="protein sequence ID" value="SDC45414.1"/>
    <property type="molecule type" value="Genomic_DNA"/>
</dbReference>
<evidence type="ECO:0000256" key="2">
    <source>
        <dbReference type="ARBA" id="ARBA00022679"/>
    </source>
</evidence>
<evidence type="ECO:0000256" key="3">
    <source>
        <dbReference type="ARBA" id="ARBA00023315"/>
    </source>
</evidence>